<evidence type="ECO:0000313" key="2">
    <source>
        <dbReference type="Proteomes" id="UP000594454"/>
    </source>
</evidence>
<dbReference type="SUPFAM" id="SSF50978">
    <property type="entry name" value="WD40 repeat-like"/>
    <property type="match status" value="1"/>
</dbReference>
<accession>A0A7R8UK07</accession>
<dbReference type="InterPro" id="IPR015943">
    <property type="entry name" value="WD40/YVTN_repeat-like_dom_sf"/>
</dbReference>
<dbReference type="InterPro" id="IPR036322">
    <property type="entry name" value="WD40_repeat_dom_sf"/>
</dbReference>
<dbReference type="OMA" id="NGCWLIT"/>
<proteinExistence type="predicted"/>
<protein>
    <submittedName>
        <fullName evidence="1">Uncharacterized protein</fullName>
    </submittedName>
</protein>
<keyword evidence="2" id="KW-1185">Reference proteome</keyword>
<evidence type="ECO:0000313" key="1">
    <source>
        <dbReference type="EMBL" id="CAD7081412.1"/>
    </source>
</evidence>
<dbReference type="AlphaFoldDB" id="A0A7R8UK07"/>
<organism evidence="1 2">
    <name type="scientific">Hermetia illucens</name>
    <name type="common">Black soldier fly</name>
    <dbReference type="NCBI Taxonomy" id="343691"/>
    <lineage>
        <taxon>Eukaryota</taxon>
        <taxon>Metazoa</taxon>
        <taxon>Ecdysozoa</taxon>
        <taxon>Arthropoda</taxon>
        <taxon>Hexapoda</taxon>
        <taxon>Insecta</taxon>
        <taxon>Pterygota</taxon>
        <taxon>Neoptera</taxon>
        <taxon>Endopterygota</taxon>
        <taxon>Diptera</taxon>
        <taxon>Brachycera</taxon>
        <taxon>Stratiomyomorpha</taxon>
        <taxon>Stratiomyidae</taxon>
        <taxon>Hermetiinae</taxon>
        <taxon>Hermetia</taxon>
    </lineage>
</organism>
<dbReference type="Proteomes" id="UP000594454">
    <property type="component" value="Chromosome 2"/>
</dbReference>
<dbReference type="InParanoid" id="A0A7R8UK07"/>
<dbReference type="Gene3D" id="2.130.10.10">
    <property type="entry name" value="YVTN repeat-like/Quinoprotein amine dehydrogenase"/>
    <property type="match status" value="1"/>
</dbReference>
<dbReference type="OrthoDB" id="445052at2759"/>
<gene>
    <name evidence="1" type="ORF">HERILL_LOCUS4519</name>
</gene>
<name>A0A7R8UK07_HERIL</name>
<sequence>MDDFVEVSSKVYEFPSTIQSDKHWKLKDASCGTESLPASTDQFVQANESRNIGIQTEKFCPPQQSCNDQQLAKWLRKIYPIIEAELLEGVTQIYSGLEYSAVNISLVPYQQLSPGGDSKDTHSTGKAAWLSTRLDNVPDLVVSSSPPHQGWCEHVNQTISLYIPKRIPHEQFVVFTEVRTVPVKACIEFLAVNAFNKNIFAGVTVACDFYIWQHESTNNLEDIKEIAYMTIPYASIVGVDWLQINEVLTAHSDGSVCLWKISKQIVLDKRFRINSKAAVTTILALHPSNFLVGTEEGRLLYCSTVQTTTYTKPSDVTEPAYVELEKHTFAITYLSKGNFNGADVIISYDLSGELFLHDMRNSEDGPLLLIRMPLPFKNSIVCSKDVEYVISPGKNKSIELFRLRNGQRSYVKGSLTEKEGPIRLSDNGCWLITGVQNGTFQIFAVKET</sequence>
<reference evidence="1 2" key="1">
    <citation type="submission" date="2020-11" db="EMBL/GenBank/DDBJ databases">
        <authorList>
            <person name="Wallbank WR R."/>
            <person name="Pardo Diaz C."/>
            <person name="Kozak K."/>
            <person name="Martin S."/>
            <person name="Jiggins C."/>
            <person name="Moest M."/>
            <person name="Warren A I."/>
            <person name="Generalovic N T."/>
            <person name="Byers J.R.P. K."/>
            <person name="Montejo-Kovacevich G."/>
            <person name="Yen C E."/>
        </authorList>
    </citation>
    <scope>NUCLEOTIDE SEQUENCE [LARGE SCALE GENOMIC DNA]</scope>
</reference>
<dbReference type="EMBL" id="LR899010">
    <property type="protein sequence ID" value="CAD7081412.1"/>
    <property type="molecule type" value="Genomic_DNA"/>
</dbReference>